<dbReference type="InterPro" id="IPR000515">
    <property type="entry name" value="MetI-like"/>
</dbReference>
<dbReference type="PANTHER" id="PTHR30193:SF37">
    <property type="entry name" value="INNER MEMBRANE ABC TRANSPORTER PERMEASE PROTEIN YCJO"/>
    <property type="match status" value="1"/>
</dbReference>
<feature type="transmembrane region" description="Helical" evidence="7">
    <location>
        <begin position="119"/>
        <end position="139"/>
    </location>
</feature>
<comment type="subcellular location">
    <subcellularLocation>
        <location evidence="1 7">Cell membrane</location>
        <topology evidence="1 7">Multi-pass membrane protein</topology>
    </subcellularLocation>
</comment>
<feature type="transmembrane region" description="Helical" evidence="7">
    <location>
        <begin position="25"/>
        <end position="49"/>
    </location>
</feature>
<keyword evidence="6 7" id="KW-0472">Membrane</keyword>
<dbReference type="OrthoDB" id="9761387at2"/>
<dbReference type="CDD" id="cd06261">
    <property type="entry name" value="TM_PBP2"/>
    <property type="match status" value="1"/>
</dbReference>
<dbReference type="PROSITE" id="PS50928">
    <property type="entry name" value="ABC_TM1"/>
    <property type="match status" value="1"/>
</dbReference>
<sequence>MGKRLINKRDVTKQHFWNNVKVVPYLYILPNMILFLTFMIIPLFMSAYYSLTKWGGMGKPKFIGLENYVKLFKNDVFLISLLNTLKLTVATVPMLMALALFFAIFLNQKLKFRGFFRSAIYMPAVVSMVSAGMVFVWMFNSQIGLINFLLKSVGLPVIDWLNDPKYAMIMIIVGTLWIRTGYNMVIYIAGLQGISPEYYEAATVDGAGKWQQFRYITMPLLTSSHLFIFITCVIYSFRSFDLIYVMTKGGPLNSTKTLVVYIYDAAFQKNQYGSASAAGIVLFFILLIFTIIRFKMQKER</sequence>
<dbReference type="PANTHER" id="PTHR30193">
    <property type="entry name" value="ABC TRANSPORTER PERMEASE PROTEIN"/>
    <property type="match status" value="1"/>
</dbReference>
<name>A0A1M7YNR3_9FIRM</name>
<dbReference type="GO" id="GO:0005886">
    <property type="term" value="C:plasma membrane"/>
    <property type="evidence" value="ECO:0007669"/>
    <property type="project" value="UniProtKB-SubCell"/>
</dbReference>
<feature type="transmembrane region" description="Helical" evidence="7">
    <location>
        <begin position="166"/>
        <end position="189"/>
    </location>
</feature>
<evidence type="ECO:0000256" key="3">
    <source>
        <dbReference type="ARBA" id="ARBA00022475"/>
    </source>
</evidence>
<dbReference type="Gene3D" id="1.10.3720.10">
    <property type="entry name" value="MetI-like"/>
    <property type="match status" value="1"/>
</dbReference>
<evidence type="ECO:0000256" key="6">
    <source>
        <dbReference type="ARBA" id="ARBA00023136"/>
    </source>
</evidence>
<keyword evidence="3" id="KW-1003">Cell membrane</keyword>
<comment type="similarity">
    <text evidence="7">Belongs to the binding-protein-dependent transport system permease family.</text>
</comment>
<dbReference type="RefSeq" id="WP_084558852.1">
    <property type="nucleotide sequence ID" value="NZ_FRFD01000019.1"/>
</dbReference>
<dbReference type="SUPFAM" id="SSF161098">
    <property type="entry name" value="MetI-like"/>
    <property type="match status" value="1"/>
</dbReference>
<feature type="domain" description="ABC transmembrane type-1" evidence="8">
    <location>
        <begin position="81"/>
        <end position="293"/>
    </location>
</feature>
<dbReference type="STRING" id="1121345.SAMN02745217_04692"/>
<keyword evidence="4 7" id="KW-0812">Transmembrane</keyword>
<dbReference type="AlphaFoldDB" id="A0A1M7YNR3"/>
<protein>
    <submittedName>
        <fullName evidence="9">Alpha-1,4-digalacturonate transport system permease protein</fullName>
    </submittedName>
</protein>
<evidence type="ECO:0000313" key="10">
    <source>
        <dbReference type="Proteomes" id="UP000184612"/>
    </source>
</evidence>
<evidence type="ECO:0000256" key="7">
    <source>
        <dbReference type="RuleBase" id="RU363032"/>
    </source>
</evidence>
<evidence type="ECO:0000259" key="8">
    <source>
        <dbReference type="PROSITE" id="PS50928"/>
    </source>
</evidence>
<organism evidence="9 10">
    <name type="scientific">Anaerocolumna xylanovorans DSM 12503</name>
    <dbReference type="NCBI Taxonomy" id="1121345"/>
    <lineage>
        <taxon>Bacteria</taxon>
        <taxon>Bacillati</taxon>
        <taxon>Bacillota</taxon>
        <taxon>Clostridia</taxon>
        <taxon>Lachnospirales</taxon>
        <taxon>Lachnospiraceae</taxon>
        <taxon>Anaerocolumna</taxon>
    </lineage>
</organism>
<keyword evidence="5 7" id="KW-1133">Transmembrane helix</keyword>
<dbReference type="Proteomes" id="UP000184612">
    <property type="component" value="Unassembled WGS sequence"/>
</dbReference>
<keyword evidence="10" id="KW-1185">Reference proteome</keyword>
<evidence type="ECO:0000256" key="1">
    <source>
        <dbReference type="ARBA" id="ARBA00004651"/>
    </source>
</evidence>
<evidence type="ECO:0000313" key="9">
    <source>
        <dbReference type="EMBL" id="SHO54235.1"/>
    </source>
</evidence>
<feature type="transmembrane region" description="Helical" evidence="7">
    <location>
        <begin position="272"/>
        <end position="292"/>
    </location>
</feature>
<evidence type="ECO:0000256" key="4">
    <source>
        <dbReference type="ARBA" id="ARBA00022692"/>
    </source>
</evidence>
<proteinExistence type="inferred from homology"/>
<gene>
    <name evidence="9" type="ORF">SAMN02745217_04692</name>
</gene>
<evidence type="ECO:0000256" key="2">
    <source>
        <dbReference type="ARBA" id="ARBA00022448"/>
    </source>
</evidence>
<feature type="transmembrane region" description="Helical" evidence="7">
    <location>
        <begin position="215"/>
        <end position="237"/>
    </location>
</feature>
<dbReference type="InterPro" id="IPR051393">
    <property type="entry name" value="ABC_transporter_permease"/>
</dbReference>
<dbReference type="GO" id="GO:0055085">
    <property type="term" value="P:transmembrane transport"/>
    <property type="evidence" value="ECO:0007669"/>
    <property type="project" value="InterPro"/>
</dbReference>
<accession>A0A1M7YNR3</accession>
<keyword evidence="2 7" id="KW-0813">Transport</keyword>
<dbReference type="InterPro" id="IPR035906">
    <property type="entry name" value="MetI-like_sf"/>
</dbReference>
<evidence type="ECO:0000256" key="5">
    <source>
        <dbReference type="ARBA" id="ARBA00022989"/>
    </source>
</evidence>
<dbReference type="Pfam" id="PF00528">
    <property type="entry name" value="BPD_transp_1"/>
    <property type="match status" value="1"/>
</dbReference>
<dbReference type="EMBL" id="FRFD01000019">
    <property type="protein sequence ID" value="SHO54235.1"/>
    <property type="molecule type" value="Genomic_DNA"/>
</dbReference>
<reference evidence="9 10" key="1">
    <citation type="submission" date="2016-12" db="EMBL/GenBank/DDBJ databases">
        <authorList>
            <person name="Song W.-J."/>
            <person name="Kurnit D.M."/>
        </authorList>
    </citation>
    <scope>NUCLEOTIDE SEQUENCE [LARGE SCALE GENOMIC DNA]</scope>
    <source>
        <strain evidence="9 10">DSM 12503</strain>
    </source>
</reference>
<feature type="transmembrane region" description="Helical" evidence="7">
    <location>
        <begin position="87"/>
        <end position="107"/>
    </location>
</feature>